<sequence length="397" mass="45337">MSDPSLAKPFLVIYIVWHPMFSGGAALAETLRSHFRRELYKNIAGGTGLSVIFRFEVLPETGKPLAINFSESETTAVIVLAESNMAKDHDWNIWLHELSAETVNAGLGTHIFPVAIEHEGLSTGLEEQAVRWDLWLQEDSNDVASMQLRLISTLTYEFCRMLRHYLEHLKQPDKSDDELLQYLRKVQIFLSHSKHDSDGERIAYLIRDQLHKGNGLSSFFDVHDIPVGLRFNEVLLKQVAQSAVVAIHTDTYSSREWCRREIIEAKRYSVPLVVANCINELDERGFPYMGNVPIVRMDPQQTNRISIIIARLLDEVLKDFLWRCRVQLVDCNESNIRFVPRTPELISLAGLSFSGNGQPLIIYPDPPLSAEEERLFEEIKPEIKFRSFTEWMAGGIA</sequence>
<dbReference type="InterPro" id="IPR000157">
    <property type="entry name" value="TIR_dom"/>
</dbReference>
<gene>
    <name evidence="2" type="ORF">pKpnB199_00167</name>
</gene>
<keyword evidence="2" id="KW-0614">Plasmid</keyword>
<accession>A0A7S5L2S1</accession>
<proteinExistence type="predicted"/>
<dbReference type="SUPFAM" id="SSF52200">
    <property type="entry name" value="Toll/Interleukin receptor TIR domain"/>
    <property type="match status" value="1"/>
</dbReference>
<evidence type="ECO:0000259" key="1">
    <source>
        <dbReference type="PROSITE" id="PS50104"/>
    </source>
</evidence>
<feature type="domain" description="TIR" evidence="1">
    <location>
        <begin position="184"/>
        <end position="316"/>
    </location>
</feature>
<dbReference type="Pfam" id="PF13676">
    <property type="entry name" value="TIR_2"/>
    <property type="match status" value="1"/>
</dbReference>
<reference evidence="2" key="1">
    <citation type="submission" date="2019-02" db="EMBL/GenBank/DDBJ databases">
        <title>Klebsiella pneumoniae strain B199 multidrug resistance plasmid pKpnB199.</title>
        <authorList>
            <person name="Navon-Venezia S."/>
            <person name="Kondratyeva K."/>
            <person name="Gancz A."/>
        </authorList>
    </citation>
    <scope>NUCLEOTIDE SEQUENCE</scope>
    <source>
        <strain evidence="2">B199</strain>
        <plasmid evidence="2">pKpnB199</plasmid>
    </source>
</reference>
<dbReference type="GO" id="GO:0007165">
    <property type="term" value="P:signal transduction"/>
    <property type="evidence" value="ECO:0007669"/>
    <property type="project" value="InterPro"/>
</dbReference>
<dbReference type="Gene3D" id="3.40.50.10140">
    <property type="entry name" value="Toll/interleukin-1 receptor homology (TIR) domain"/>
    <property type="match status" value="1"/>
</dbReference>
<protein>
    <recommendedName>
        <fullName evidence="1">TIR domain-containing protein</fullName>
    </recommendedName>
</protein>
<evidence type="ECO:0000313" key="2">
    <source>
        <dbReference type="EMBL" id="QGW58651.1"/>
    </source>
</evidence>
<dbReference type="RefSeq" id="WP_044715445.1">
    <property type="nucleotide sequence ID" value="NZ_CP100511.1"/>
</dbReference>
<dbReference type="EMBL" id="MK552108">
    <property type="protein sequence ID" value="QGW58651.1"/>
    <property type="molecule type" value="Genomic_DNA"/>
</dbReference>
<dbReference type="AlphaFoldDB" id="A0A7S5L2S1"/>
<geneLocation type="plasmid" evidence="2">
    <name>pKpnB199</name>
</geneLocation>
<name>A0A7S5L2S1_KLEPN</name>
<dbReference type="PROSITE" id="PS50104">
    <property type="entry name" value="TIR"/>
    <property type="match status" value="1"/>
</dbReference>
<organism evidence="2">
    <name type="scientific">Klebsiella pneumoniae</name>
    <dbReference type="NCBI Taxonomy" id="573"/>
    <lineage>
        <taxon>Bacteria</taxon>
        <taxon>Pseudomonadati</taxon>
        <taxon>Pseudomonadota</taxon>
        <taxon>Gammaproteobacteria</taxon>
        <taxon>Enterobacterales</taxon>
        <taxon>Enterobacteriaceae</taxon>
        <taxon>Klebsiella/Raoultella group</taxon>
        <taxon>Klebsiella</taxon>
        <taxon>Klebsiella pneumoniae complex</taxon>
    </lineage>
</organism>
<dbReference type="InterPro" id="IPR035897">
    <property type="entry name" value="Toll_tir_struct_dom_sf"/>
</dbReference>